<organism evidence="1 2">
    <name type="scientific">Catenulispora yoronensis</name>
    <dbReference type="NCBI Taxonomy" id="450799"/>
    <lineage>
        <taxon>Bacteria</taxon>
        <taxon>Bacillati</taxon>
        <taxon>Actinomycetota</taxon>
        <taxon>Actinomycetes</taxon>
        <taxon>Catenulisporales</taxon>
        <taxon>Catenulisporaceae</taxon>
        <taxon>Catenulispora</taxon>
    </lineage>
</organism>
<reference evidence="2" key="1">
    <citation type="journal article" date="2019" name="Int. J. Syst. Evol. Microbiol.">
        <title>The Global Catalogue of Microorganisms (GCM) 10K type strain sequencing project: providing services to taxonomists for standard genome sequencing and annotation.</title>
        <authorList>
            <consortium name="The Broad Institute Genomics Platform"/>
            <consortium name="The Broad Institute Genome Sequencing Center for Infectious Disease"/>
            <person name="Wu L."/>
            <person name="Ma J."/>
        </authorList>
    </citation>
    <scope>NUCLEOTIDE SEQUENCE [LARGE SCALE GENOMIC DNA]</scope>
    <source>
        <strain evidence="2">JCM 16014</strain>
    </source>
</reference>
<dbReference type="Proteomes" id="UP001500751">
    <property type="component" value="Unassembled WGS sequence"/>
</dbReference>
<evidence type="ECO:0000313" key="2">
    <source>
        <dbReference type="Proteomes" id="UP001500751"/>
    </source>
</evidence>
<sequence>MLSVVADVAGPELMDQVLMQLPADWPPLFGSPEHADGGYTEP</sequence>
<comment type="caution">
    <text evidence="1">The sequence shown here is derived from an EMBL/GenBank/DDBJ whole genome shotgun (WGS) entry which is preliminary data.</text>
</comment>
<proteinExistence type="predicted"/>
<accession>A0ABP5H7M1</accession>
<name>A0ABP5H7M1_9ACTN</name>
<evidence type="ECO:0000313" key="1">
    <source>
        <dbReference type="EMBL" id="GAA2067447.1"/>
    </source>
</evidence>
<protein>
    <submittedName>
        <fullName evidence="1">Uncharacterized protein</fullName>
    </submittedName>
</protein>
<keyword evidence="2" id="KW-1185">Reference proteome</keyword>
<gene>
    <name evidence="1" type="ORF">GCM10009839_94040</name>
</gene>
<dbReference type="EMBL" id="BAAAQN010000123">
    <property type="protein sequence ID" value="GAA2067447.1"/>
    <property type="molecule type" value="Genomic_DNA"/>
</dbReference>